<proteinExistence type="predicted"/>
<reference evidence="2 3" key="1">
    <citation type="submission" date="2016-12" db="EMBL/GenBank/DDBJ databases">
        <title>Diversity of luminous bacteria.</title>
        <authorList>
            <person name="Yoshizawa S."/>
            <person name="Kogure K."/>
        </authorList>
    </citation>
    <scope>NUCLEOTIDE SEQUENCE [LARGE SCALE GENOMIC DNA]</scope>
    <source>
        <strain evidence="2 3">LC1-200</strain>
    </source>
</reference>
<dbReference type="AlphaFoldDB" id="A0A2S7VLE8"/>
<comment type="caution">
    <text evidence="2">The sequence shown here is derived from an EMBL/GenBank/DDBJ whole genome shotgun (WGS) entry which is preliminary data.</text>
</comment>
<feature type="chain" id="PRO_5015584039" description="Lipoprotein" evidence="1">
    <location>
        <begin position="40"/>
        <end position="87"/>
    </location>
</feature>
<dbReference type="PROSITE" id="PS51257">
    <property type="entry name" value="PROKAR_LIPOPROTEIN"/>
    <property type="match status" value="1"/>
</dbReference>
<evidence type="ECO:0000256" key="1">
    <source>
        <dbReference type="SAM" id="SignalP"/>
    </source>
</evidence>
<evidence type="ECO:0000313" key="2">
    <source>
        <dbReference type="EMBL" id="PQJ62490.1"/>
    </source>
</evidence>
<dbReference type="EMBL" id="MSCJ01000003">
    <property type="protein sequence ID" value="PQJ62490.1"/>
    <property type="molecule type" value="Genomic_DNA"/>
</dbReference>
<name>A0A2S7VLE8_PHOAN</name>
<sequence>MVNVIRVKNKIGFNIYMKKTLLLAIFSISLMGCAPLSSARPYKRVEISHHGHVRKVVKYNRWGNKVVKKTKCYHGHCKTTKKEIVNW</sequence>
<feature type="signal peptide" evidence="1">
    <location>
        <begin position="1"/>
        <end position="39"/>
    </location>
</feature>
<dbReference type="Proteomes" id="UP000238730">
    <property type="component" value="Unassembled WGS sequence"/>
</dbReference>
<protein>
    <recommendedName>
        <fullName evidence="4">Lipoprotein</fullName>
    </recommendedName>
</protein>
<organism evidence="2 3">
    <name type="scientific">Photobacterium angustum</name>
    <dbReference type="NCBI Taxonomy" id="661"/>
    <lineage>
        <taxon>Bacteria</taxon>
        <taxon>Pseudomonadati</taxon>
        <taxon>Pseudomonadota</taxon>
        <taxon>Gammaproteobacteria</taxon>
        <taxon>Vibrionales</taxon>
        <taxon>Vibrionaceae</taxon>
        <taxon>Photobacterium</taxon>
    </lineage>
</organism>
<keyword evidence="1" id="KW-0732">Signal</keyword>
<gene>
    <name evidence="2" type="ORF">BTO08_19880</name>
</gene>
<evidence type="ECO:0008006" key="4">
    <source>
        <dbReference type="Google" id="ProtNLM"/>
    </source>
</evidence>
<accession>A0A2S7VLE8</accession>
<evidence type="ECO:0000313" key="3">
    <source>
        <dbReference type="Proteomes" id="UP000238730"/>
    </source>
</evidence>